<dbReference type="EMBL" id="FR872651">
    <property type="protein sequence ID" value="CCB91173.1"/>
    <property type="molecule type" value="Genomic_DNA"/>
</dbReference>
<keyword evidence="3 6" id="KW-0812">Transmembrane</keyword>
<evidence type="ECO:0000256" key="1">
    <source>
        <dbReference type="ARBA" id="ARBA00004141"/>
    </source>
</evidence>
<dbReference type="InterPro" id="IPR006696">
    <property type="entry name" value="DUF423"/>
</dbReference>
<dbReference type="Pfam" id="PF04241">
    <property type="entry name" value="DUF423"/>
    <property type="match status" value="1"/>
</dbReference>
<dbReference type="AlphaFoldDB" id="F8LCF9"/>
<name>F8LCF9_9BACT</name>
<evidence type="ECO:0000256" key="2">
    <source>
        <dbReference type="ARBA" id="ARBA00009694"/>
    </source>
</evidence>
<protein>
    <submittedName>
        <fullName evidence="7">UPF0382 membrane protein SH2409</fullName>
    </submittedName>
</protein>
<feature type="transmembrane region" description="Helical" evidence="6">
    <location>
        <begin position="47"/>
        <end position="64"/>
    </location>
</feature>
<comment type="subcellular location">
    <subcellularLocation>
        <location evidence="1">Membrane</location>
        <topology evidence="1">Multi-pass membrane protein</topology>
    </subcellularLocation>
</comment>
<keyword evidence="5 6" id="KW-0472">Membrane</keyword>
<dbReference type="PANTHER" id="PTHR43461:SF1">
    <property type="entry name" value="TRANSMEMBRANE PROTEIN 256"/>
    <property type="match status" value="1"/>
</dbReference>
<comment type="similarity">
    <text evidence="2">Belongs to the UPF0382 family.</text>
</comment>
<evidence type="ECO:0000313" key="7">
    <source>
        <dbReference type="EMBL" id="CCB91173.1"/>
    </source>
</evidence>
<proteinExistence type="inferred from homology"/>
<dbReference type="GO" id="GO:0005886">
    <property type="term" value="C:plasma membrane"/>
    <property type="evidence" value="ECO:0007669"/>
    <property type="project" value="TreeGrafter"/>
</dbReference>
<gene>
    <name evidence="7" type="ORF">WCH_BT10960</name>
</gene>
<evidence type="ECO:0000256" key="5">
    <source>
        <dbReference type="ARBA" id="ARBA00023136"/>
    </source>
</evidence>
<reference evidence="7" key="1">
    <citation type="submission" date="2011-05" db="EMBL/GenBank/DDBJ databases">
        <title>Unity in variety -- the pan-genome of the Chlamydiae.</title>
        <authorList>
            <person name="Collingro A."/>
            <person name="Tischler P."/>
            <person name="Weinmaier T."/>
            <person name="Penz T."/>
            <person name="Heinz E."/>
            <person name="Brunham R.C."/>
            <person name="Read T.D."/>
            <person name="Bavoil P.M."/>
            <person name="Sachse K."/>
            <person name="Kahane S."/>
            <person name="Friedman M.G."/>
            <person name="Rattei T."/>
            <person name="Myers G.S.A."/>
            <person name="Horn M."/>
        </authorList>
    </citation>
    <scope>NUCLEOTIDE SEQUENCE</scope>
    <source>
        <strain evidence="7">2032/99</strain>
    </source>
</reference>
<evidence type="ECO:0000256" key="6">
    <source>
        <dbReference type="SAM" id="Phobius"/>
    </source>
</evidence>
<evidence type="ECO:0000256" key="4">
    <source>
        <dbReference type="ARBA" id="ARBA00022989"/>
    </source>
</evidence>
<dbReference type="PANTHER" id="PTHR43461">
    <property type="entry name" value="TRANSMEMBRANE PROTEIN 256"/>
    <property type="match status" value="1"/>
</dbReference>
<feature type="transmembrane region" description="Helical" evidence="6">
    <location>
        <begin position="71"/>
        <end position="90"/>
    </location>
</feature>
<feature type="transmembrane region" description="Helical" evidence="6">
    <location>
        <begin position="96"/>
        <end position="117"/>
    </location>
</feature>
<evidence type="ECO:0000256" key="3">
    <source>
        <dbReference type="ARBA" id="ARBA00022692"/>
    </source>
</evidence>
<accession>F8LCF9</accession>
<keyword evidence="4 6" id="KW-1133">Transmembrane helix</keyword>
<organism evidence="7">
    <name type="scientific">Waddlia chondrophila 2032/99</name>
    <dbReference type="NCBI Taxonomy" id="765953"/>
    <lineage>
        <taxon>Bacteria</taxon>
        <taxon>Pseudomonadati</taxon>
        <taxon>Chlamydiota</taxon>
        <taxon>Chlamydiia</taxon>
        <taxon>Parachlamydiales</taxon>
        <taxon>Waddliaceae</taxon>
        <taxon>Waddlia</taxon>
    </lineage>
</organism>
<sequence length="123" mass="13084">MMNLLLVSGTFLSGLGVALGAFGAHYLKSRLSQEMLAIFEVGVRYQIYHSLALCLLGILTLHYANSYLNYAGASFLFGILLFSGSLYALALSGIKAFGAITPIGGVLFLLGWGLFMIGSLPRG</sequence>